<dbReference type="GO" id="GO:0008047">
    <property type="term" value="F:enzyme activator activity"/>
    <property type="evidence" value="ECO:0007669"/>
    <property type="project" value="InterPro"/>
</dbReference>
<comment type="similarity">
    <text evidence="1">Belongs to the peptidase A31 family.</text>
</comment>
<dbReference type="InterPro" id="IPR000671">
    <property type="entry name" value="Peptidase_A31"/>
</dbReference>
<keyword evidence="4" id="KW-0378">Hydrolase</keyword>
<feature type="compositionally biased region" description="Basic and acidic residues" evidence="5">
    <location>
        <begin position="7"/>
        <end position="27"/>
    </location>
</feature>
<evidence type="ECO:0000313" key="6">
    <source>
        <dbReference type="EMBL" id="GGN50697.1"/>
    </source>
</evidence>
<dbReference type="SUPFAM" id="SSF53163">
    <property type="entry name" value="HybD-like"/>
    <property type="match status" value="1"/>
</dbReference>
<evidence type="ECO:0000256" key="1">
    <source>
        <dbReference type="ARBA" id="ARBA00006814"/>
    </source>
</evidence>
<keyword evidence="7" id="KW-1185">Reference proteome</keyword>
<accession>A0A918CYX2</accession>
<keyword evidence="3" id="KW-0064">Aspartyl protease</keyword>
<dbReference type="Proteomes" id="UP000600365">
    <property type="component" value="Unassembled WGS sequence"/>
</dbReference>
<dbReference type="RefSeq" id="WP_189184183.1">
    <property type="nucleotide sequence ID" value="NZ_BMMM01000001.1"/>
</dbReference>
<name>A0A918CYX2_9ACTN</name>
<dbReference type="Pfam" id="PF01750">
    <property type="entry name" value="HycI"/>
    <property type="match status" value="1"/>
</dbReference>
<dbReference type="NCBIfam" id="TIGR00072">
    <property type="entry name" value="hydrog_prot"/>
    <property type="match status" value="1"/>
</dbReference>
<sequence length="206" mass="21337">MSLSPDSPRRESVPADPPRRESVLPDPLRQEHGRVLVAGIGNIFLGDDGFGVETVRVLAGRQLPPHVEAVDIGVRGVHLAYQVLDGYDTLILVDATARGEDPGTLYVIEHDTAGGGEPHGAPIDGHRMTPDTVLALLGTLCAGTGGQPPRRTLVVGCEPASVAEGIGLSPPVSAAVPEAVRLIEELLRADQPGEPGPRATAAGATK</sequence>
<dbReference type="PRINTS" id="PR00446">
    <property type="entry name" value="HYDRGNUPTAKE"/>
</dbReference>
<gene>
    <name evidence="6" type="ORF">GCM10011579_005660</name>
</gene>
<dbReference type="PANTHER" id="PTHR30302">
    <property type="entry name" value="HYDROGENASE 1 MATURATION PROTEASE"/>
    <property type="match status" value="1"/>
</dbReference>
<dbReference type="GO" id="GO:0004190">
    <property type="term" value="F:aspartic-type endopeptidase activity"/>
    <property type="evidence" value="ECO:0007669"/>
    <property type="project" value="UniProtKB-KW"/>
</dbReference>
<organism evidence="6 7">
    <name type="scientific">Streptomyces albiflavescens</name>
    <dbReference type="NCBI Taxonomy" id="1623582"/>
    <lineage>
        <taxon>Bacteria</taxon>
        <taxon>Bacillati</taxon>
        <taxon>Actinomycetota</taxon>
        <taxon>Actinomycetes</taxon>
        <taxon>Kitasatosporales</taxon>
        <taxon>Streptomycetaceae</taxon>
        <taxon>Streptomyces</taxon>
    </lineage>
</organism>
<dbReference type="GO" id="GO:0016485">
    <property type="term" value="P:protein processing"/>
    <property type="evidence" value="ECO:0007669"/>
    <property type="project" value="TreeGrafter"/>
</dbReference>
<evidence type="ECO:0000256" key="3">
    <source>
        <dbReference type="ARBA" id="ARBA00022750"/>
    </source>
</evidence>
<dbReference type="AlphaFoldDB" id="A0A918CYX2"/>
<evidence type="ECO:0000313" key="7">
    <source>
        <dbReference type="Proteomes" id="UP000600365"/>
    </source>
</evidence>
<protein>
    <submittedName>
        <fullName evidence="6">Peptidase M52</fullName>
    </submittedName>
</protein>
<evidence type="ECO:0000256" key="2">
    <source>
        <dbReference type="ARBA" id="ARBA00022670"/>
    </source>
</evidence>
<reference evidence="6 7" key="1">
    <citation type="journal article" date="2014" name="Int. J. Syst. Evol. Microbiol.">
        <title>Complete genome sequence of Corynebacterium casei LMG S-19264T (=DSM 44701T), isolated from a smear-ripened cheese.</title>
        <authorList>
            <consortium name="US DOE Joint Genome Institute (JGI-PGF)"/>
            <person name="Walter F."/>
            <person name="Albersmeier A."/>
            <person name="Kalinowski J."/>
            <person name="Ruckert C."/>
        </authorList>
    </citation>
    <scope>NUCLEOTIDE SEQUENCE [LARGE SCALE GENOMIC DNA]</scope>
    <source>
        <strain evidence="6 7">CGMCC 4.7111</strain>
    </source>
</reference>
<proteinExistence type="inferred from homology"/>
<feature type="region of interest" description="Disordered" evidence="5">
    <location>
        <begin position="1"/>
        <end position="27"/>
    </location>
</feature>
<dbReference type="CDD" id="cd06068">
    <property type="entry name" value="H2MP_like-1"/>
    <property type="match status" value="1"/>
</dbReference>
<dbReference type="PANTHER" id="PTHR30302:SF1">
    <property type="entry name" value="HYDROGENASE 2 MATURATION PROTEASE"/>
    <property type="match status" value="1"/>
</dbReference>
<dbReference type="EMBL" id="BMMM01000001">
    <property type="protein sequence ID" value="GGN50697.1"/>
    <property type="molecule type" value="Genomic_DNA"/>
</dbReference>
<evidence type="ECO:0000256" key="5">
    <source>
        <dbReference type="SAM" id="MobiDB-lite"/>
    </source>
</evidence>
<comment type="caution">
    <text evidence="6">The sequence shown here is derived from an EMBL/GenBank/DDBJ whole genome shotgun (WGS) entry which is preliminary data.</text>
</comment>
<dbReference type="Gene3D" id="3.40.50.1450">
    <property type="entry name" value="HybD-like"/>
    <property type="match status" value="1"/>
</dbReference>
<dbReference type="InterPro" id="IPR023430">
    <property type="entry name" value="Pept_HybD-like_dom_sf"/>
</dbReference>
<keyword evidence="2" id="KW-0645">Protease</keyword>
<evidence type="ECO:0000256" key="4">
    <source>
        <dbReference type="ARBA" id="ARBA00022801"/>
    </source>
</evidence>